<protein>
    <submittedName>
        <fullName evidence="9">Outer membrane protein II</fullName>
    </submittedName>
</protein>
<keyword evidence="3 5" id="KW-0472">Membrane</keyword>
<dbReference type="Proteomes" id="UP000255279">
    <property type="component" value="Unassembled WGS sequence"/>
</dbReference>
<dbReference type="PROSITE" id="PS51257">
    <property type="entry name" value="PROKAR_LIPOPROTEIN"/>
    <property type="match status" value="1"/>
</dbReference>
<feature type="domain" description="OmpA-like" evidence="7">
    <location>
        <begin position="158"/>
        <end position="287"/>
    </location>
</feature>
<dbReference type="PANTHER" id="PTHR30329">
    <property type="entry name" value="STATOR ELEMENT OF FLAGELLAR MOTOR COMPLEX"/>
    <property type="match status" value="1"/>
</dbReference>
<dbReference type="InterPro" id="IPR007450">
    <property type="entry name" value="BamE_dom"/>
</dbReference>
<evidence type="ECO:0000256" key="6">
    <source>
        <dbReference type="SAM" id="SignalP"/>
    </source>
</evidence>
<dbReference type="PANTHER" id="PTHR30329:SF21">
    <property type="entry name" value="LIPOPROTEIN YIAD-RELATED"/>
    <property type="match status" value="1"/>
</dbReference>
<evidence type="ECO:0000259" key="7">
    <source>
        <dbReference type="PROSITE" id="PS51123"/>
    </source>
</evidence>
<evidence type="ECO:0000313" key="11">
    <source>
        <dbReference type="Proteomes" id="UP000255279"/>
    </source>
</evidence>
<dbReference type="Pfam" id="PF00691">
    <property type="entry name" value="OmpA"/>
    <property type="match status" value="1"/>
</dbReference>
<dbReference type="RefSeq" id="WP_078276364.1">
    <property type="nucleotide sequence ID" value="NZ_CAACXO010000043.1"/>
</dbReference>
<feature type="signal peptide" evidence="6">
    <location>
        <begin position="1"/>
        <end position="22"/>
    </location>
</feature>
<dbReference type="AlphaFoldDB" id="A0A1T0A3B6"/>
<dbReference type="CDD" id="cd07185">
    <property type="entry name" value="OmpA_C-like"/>
    <property type="match status" value="1"/>
</dbReference>
<dbReference type="Gene3D" id="3.30.1330.60">
    <property type="entry name" value="OmpA-like domain"/>
    <property type="match status" value="1"/>
</dbReference>
<dbReference type="Proteomes" id="UP000190435">
    <property type="component" value="Unassembled WGS sequence"/>
</dbReference>
<proteinExistence type="predicted"/>
<evidence type="ECO:0000256" key="2">
    <source>
        <dbReference type="ARBA" id="ARBA00022729"/>
    </source>
</evidence>
<comment type="subcellular location">
    <subcellularLocation>
        <location evidence="1">Cell outer membrane</location>
    </subcellularLocation>
</comment>
<keyword evidence="2 6" id="KW-0732">Signal</keyword>
<reference evidence="8 10" key="1">
    <citation type="submission" date="2017-02" db="EMBL/GenBank/DDBJ databases">
        <title>Draft genome sequence of Moraxella caviae CCUG 355 type strain.</title>
        <authorList>
            <person name="Engstrom-Jakobsson H."/>
            <person name="Salva-Serra F."/>
            <person name="Thorell K."/>
            <person name="Gonzales-Siles L."/>
            <person name="Karlsson R."/>
            <person name="Boulund F."/>
            <person name="Engstrand L."/>
            <person name="Moore E."/>
        </authorList>
    </citation>
    <scope>NUCLEOTIDE SEQUENCE [LARGE SCALE GENOMIC DNA]</scope>
    <source>
        <strain evidence="8 10">CCUG 355</strain>
    </source>
</reference>
<evidence type="ECO:0000256" key="3">
    <source>
        <dbReference type="ARBA" id="ARBA00023136"/>
    </source>
</evidence>
<sequence>MLKPNILTLAACAAATVMVGCATTASHTAQERAVNFPDPAKVKMNVQNHNEGTFPNLEDLSKIKEGMTRAQIYDLIGEPHFNEGLRVKNWTYLFHFRTAQGVETCQYNIGFDKDKRAQAFHWNPVTEGTICENASMPKQATTVVKYIEQAAPVVATPAPKTPHRITLTDTFRFDGYALSDLTDEGRAKLNEVARALKDFDDLKGVFVVGHTDHFGTDAYNMDLSQKRADTVARYLIHHAGVAANLVKHMGAGETEPLVHCRADMPKTAQVDCLTPNRRVTVDIDGYLISH</sequence>
<evidence type="ECO:0000313" key="10">
    <source>
        <dbReference type="Proteomes" id="UP000190435"/>
    </source>
</evidence>
<dbReference type="GO" id="GO:0009279">
    <property type="term" value="C:cell outer membrane"/>
    <property type="evidence" value="ECO:0007669"/>
    <property type="project" value="UniProtKB-SubCell"/>
</dbReference>
<dbReference type="InterPro" id="IPR006665">
    <property type="entry name" value="OmpA-like"/>
</dbReference>
<dbReference type="EMBL" id="MUXU01000033">
    <property type="protein sequence ID" value="OOR90207.1"/>
    <property type="molecule type" value="Genomic_DNA"/>
</dbReference>
<dbReference type="OrthoDB" id="1149075at2"/>
<evidence type="ECO:0000313" key="8">
    <source>
        <dbReference type="EMBL" id="OOR90207.1"/>
    </source>
</evidence>
<evidence type="ECO:0000256" key="1">
    <source>
        <dbReference type="ARBA" id="ARBA00004442"/>
    </source>
</evidence>
<dbReference type="InterPro" id="IPR006690">
    <property type="entry name" value="OMPA-like_CS"/>
</dbReference>
<dbReference type="PROSITE" id="PS01068">
    <property type="entry name" value="OMPA_1"/>
    <property type="match status" value="1"/>
</dbReference>
<gene>
    <name evidence="9" type="primary">ompA_3</name>
    <name evidence="8" type="ORF">B0181_04850</name>
    <name evidence="9" type="ORF">NCTC10293_02171</name>
</gene>
<dbReference type="PROSITE" id="PS51123">
    <property type="entry name" value="OMPA_2"/>
    <property type="match status" value="1"/>
</dbReference>
<keyword evidence="10" id="KW-1185">Reference proteome</keyword>
<dbReference type="PRINTS" id="PR01021">
    <property type="entry name" value="OMPADOMAIN"/>
</dbReference>
<dbReference type="InterPro" id="IPR006664">
    <property type="entry name" value="OMP_bac"/>
</dbReference>
<name>A0A1T0A3B6_9GAMM</name>
<accession>A0A1T0A3B6</accession>
<dbReference type="EMBL" id="UGQE01000004">
    <property type="protein sequence ID" value="STZ14576.1"/>
    <property type="molecule type" value="Genomic_DNA"/>
</dbReference>
<dbReference type="SUPFAM" id="SSF103088">
    <property type="entry name" value="OmpA-like"/>
    <property type="match status" value="1"/>
</dbReference>
<evidence type="ECO:0000313" key="9">
    <source>
        <dbReference type="EMBL" id="STZ14576.1"/>
    </source>
</evidence>
<dbReference type="InterPro" id="IPR050330">
    <property type="entry name" value="Bact_OuterMem_StrucFunc"/>
</dbReference>
<reference evidence="9 11" key="2">
    <citation type="submission" date="2018-06" db="EMBL/GenBank/DDBJ databases">
        <authorList>
            <consortium name="Pathogen Informatics"/>
            <person name="Doyle S."/>
        </authorList>
    </citation>
    <scope>NUCLEOTIDE SEQUENCE [LARGE SCALE GENOMIC DNA]</scope>
    <source>
        <strain evidence="9 11">NCTC10293</strain>
    </source>
</reference>
<feature type="chain" id="PRO_5033283323" evidence="6">
    <location>
        <begin position="23"/>
        <end position="290"/>
    </location>
</feature>
<dbReference type="Pfam" id="PF04355">
    <property type="entry name" value="BamE"/>
    <property type="match status" value="1"/>
</dbReference>
<dbReference type="Gene3D" id="3.30.1450.10">
    <property type="match status" value="1"/>
</dbReference>
<organism evidence="8 10">
    <name type="scientific">Moraxella caviae</name>
    <dbReference type="NCBI Taxonomy" id="34060"/>
    <lineage>
        <taxon>Bacteria</taxon>
        <taxon>Pseudomonadati</taxon>
        <taxon>Pseudomonadota</taxon>
        <taxon>Gammaproteobacteria</taxon>
        <taxon>Moraxellales</taxon>
        <taxon>Moraxellaceae</taxon>
        <taxon>Moraxella</taxon>
    </lineage>
</organism>
<evidence type="ECO:0000256" key="4">
    <source>
        <dbReference type="ARBA" id="ARBA00023237"/>
    </source>
</evidence>
<keyword evidence="4" id="KW-0998">Cell outer membrane</keyword>
<evidence type="ECO:0000256" key="5">
    <source>
        <dbReference type="PROSITE-ProRule" id="PRU00473"/>
    </source>
</evidence>
<dbReference type="InterPro" id="IPR037873">
    <property type="entry name" value="BamE-like"/>
</dbReference>
<dbReference type="STRING" id="34060.B0181_04850"/>
<dbReference type="InterPro" id="IPR036737">
    <property type="entry name" value="OmpA-like_sf"/>
</dbReference>